<dbReference type="SUPFAM" id="SSF53901">
    <property type="entry name" value="Thiolase-like"/>
    <property type="match status" value="2"/>
</dbReference>
<sequence>MISHDTKLSASCAAVGVGETPHYRSDPIDAAQLILEASVAALNDAGLSPKDVNGILPPEGYISSEEIAAQLGIDDLRYSATIHMGGASSVAALQSAAMAIATGVADTVLVAFGWDGYTSRPTAPQRPQRASRLPQRPFAELMRNYYAPYGARLAVQWYGFYIQRYMELYDVSPEGALQVALTARAHASLTDGAYLKDKPLTREQYLSSPVIVDPVRRYDCCLETDCAAAVVLTSRERARDLHHHPIIFLGGAEGHPHPADDITNRPDMLQLGLHSAAPRAFQMAELQLSDVDFLQVYDCYSHVVLLQLEALGLTEAGGAADFVVNEGIGLDGSMPVNTHGGLLSHGHGWGMNHVVEAVRQLRHDRGSGQVVGAQVGVVTGYGDLGDGSIAIFGRE</sequence>
<dbReference type="Pfam" id="PF00108">
    <property type="entry name" value="Thiolase_N"/>
    <property type="match status" value="1"/>
</dbReference>
<dbReference type="InterPro" id="IPR002155">
    <property type="entry name" value="Thiolase"/>
</dbReference>
<dbReference type="Gene3D" id="3.40.47.10">
    <property type="match status" value="1"/>
</dbReference>
<dbReference type="PANTHER" id="PTHR42870">
    <property type="entry name" value="ACETYL-COA C-ACETYLTRANSFERASE"/>
    <property type="match status" value="1"/>
</dbReference>
<dbReference type="CDD" id="cd00829">
    <property type="entry name" value="SCP-x_thiolase"/>
    <property type="match status" value="1"/>
</dbReference>
<reference evidence="3" key="1">
    <citation type="submission" date="2018-05" db="EMBL/GenBank/DDBJ databases">
        <authorList>
            <person name="Lanie J.A."/>
            <person name="Ng W.-L."/>
            <person name="Kazmierczak K.M."/>
            <person name="Andrzejewski T.M."/>
            <person name="Davidsen T.M."/>
            <person name="Wayne K.J."/>
            <person name="Tettelin H."/>
            <person name="Glass J.I."/>
            <person name="Rusch D."/>
            <person name="Podicherti R."/>
            <person name="Tsui H.-C.T."/>
            <person name="Winkler M.E."/>
        </authorList>
    </citation>
    <scope>NUCLEOTIDE SEQUENCE</scope>
</reference>
<dbReference type="PIRSF" id="PIRSF000429">
    <property type="entry name" value="Ac-CoA_Ac_transf"/>
    <property type="match status" value="1"/>
</dbReference>
<dbReference type="InterPro" id="IPR016039">
    <property type="entry name" value="Thiolase-like"/>
</dbReference>
<feature type="domain" description="Thiolase N-terminal" evidence="1">
    <location>
        <begin position="29"/>
        <end position="235"/>
    </location>
</feature>
<dbReference type="InterPro" id="IPR020616">
    <property type="entry name" value="Thiolase_N"/>
</dbReference>
<proteinExistence type="predicted"/>
<protein>
    <submittedName>
        <fullName evidence="3">Uncharacterized protein</fullName>
    </submittedName>
</protein>
<dbReference type="EMBL" id="UINC01000111">
    <property type="protein sequence ID" value="SUZ49339.1"/>
    <property type="molecule type" value="Genomic_DNA"/>
</dbReference>
<gene>
    <name evidence="3" type="ORF">METZ01_LOCUS2193</name>
</gene>
<evidence type="ECO:0000313" key="3">
    <source>
        <dbReference type="EMBL" id="SUZ49339.1"/>
    </source>
</evidence>
<dbReference type="GO" id="GO:0016747">
    <property type="term" value="F:acyltransferase activity, transferring groups other than amino-acyl groups"/>
    <property type="evidence" value="ECO:0007669"/>
    <property type="project" value="InterPro"/>
</dbReference>
<evidence type="ECO:0000259" key="1">
    <source>
        <dbReference type="Pfam" id="PF00108"/>
    </source>
</evidence>
<feature type="domain" description="Thiolase C-terminal" evidence="2">
    <location>
        <begin position="258"/>
        <end position="386"/>
    </location>
</feature>
<accession>A0A381N4G4</accession>
<evidence type="ECO:0000259" key="2">
    <source>
        <dbReference type="Pfam" id="PF22691"/>
    </source>
</evidence>
<dbReference type="PANTHER" id="PTHR42870:SF1">
    <property type="entry name" value="NON-SPECIFIC LIPID-TRANSFER PROTEIN-LIKE 2"/>
    <property type="match status" value="1"/>
</dbReference>
<dbReference type="AlphaFoldDB" id="A0A381N4G4"/>
<dbReference type="Pfam" id="PF22691">
    <property type="entry name" value="Thiolase_C_1"/>
    <property type="match status" value="1"/>
</dbReference>
<organism evidence="3">
    <name type="scientific">marine metagenome</name>
    <dbReference type="NCBI Taxonomy" id="408172"/>
    <lineage>
        <taxon>unclassified sequences</taxon>
        <taxon>metagenomes</taxon>
        <taxon>ecological metagenomes</taxon>
    </lineage>
</organism>
<dbReference type="InterPro" id="IPR055140">
    <property type="entry name" value="Thiolase_C_2"/>
</dbReference>
<name>A0A381N4G4_9ZZZZ</name>